<comment type="caution">
    <text evidence="1">The sequence shown here is derived from an EMBL/GenBank/DDBJ whole genome shotgun (WGS) entry which is preliminary data.</text>
</comment>
<gene>
    <name evidence="1" type="ORF">AM493_13500</name>
</gene>
<keyword evidence="2" id="KW-1185">Reference proteome</keyword>
<proteinExistence type="predicted"/>
<dbReference type="RefSeq" id="WP_054408557.1">
    <property type="nucleotide sequence ID" value="NZ_FOYA01000015.1"/>
</dbReference>
<dbReference type="AlphaFoldDB" id="A0A0M9VJ01"/>
<name>A0A0M9VJ01_9FLAO</name>
<dbReference type="EMBL" id="LIYD01000005">
    <property type="protein sequence ID" value="KOS06932.1"/>
    <property type="molecule type" value="Genomic_DNA"/>
</dbReference>
<protein>
    <submittedName>
        <fullName evidence="1">Uncharacterized protein</fullName>
    </submittedName>
</protein>
<dbReference type="PATRIC" id="fig|1202724.3.peg.2796"/>
<dbReference type="Proteomes" id="UP000037755">
    <property type="component" value="Unassembled WGS sequence"/>
</dbReference>
<dbReference type="STRING" id="1202724.AM493_13500"/>
<accession>A0A0M9VJ01</accession>
<sequence length="222" mass="25279">MQSIKNVESLPNAHTLKAICKAISVLDAILSPEWEFRYYSYNSHWDDNEECMHMRNGQGDEMHVLFTSEGVVINGFAHQCIQPPKDELTTGLPPAFSEFIFGEPVQSIGTTFLLWKTGPEPWYKATNEHCDNSAEMLQILDGKPQIYLEWATEYFEGSYTEKGLPLSTVTQIYNGATLTNEMVLSISNSIENWQQLIADMDEIGYPHTLSNPGKKSSWQFWK</sequence>
<reference evidence="1 2" key="1">
    <citation type="submission" date="2015-08" db="EMBL/GenBank/DDBJ databases">
        <title>Whole genome sequence of Flavobacterium akiainvivens IK-1T, from decaying Wikstroemia oahuensis, an endemic Hawaiian shrub.</title>
        <authorList>
            <person name="Wan X."/>
            <person name="Hou S."/>
            <person name="Saito J."/>
            <person name="Donachie S."/>
        </authorList>
    </citation>
    <scope>NUCLEOTIDE SEQUENCE [LARGE SCALE GENOMIC DNA]</scope>
    <source>
        <strain evidence="1 2">IK-1</strain>
    </source>
</reference>
<dbReference type="OrthoDB" id="361945at2"/>
<evidence type="ECO:0000313" key="2">
    <source>
        <dbReference type="Proteomes" id="UP000037755"/>
    </source>
</evidence>
<evidence type="ECO:0000313" key="1">
    <source>
        <dbReference type="EMBL" id="KOS06932.1"/>
    </source>
</evidence>
<organism evidence="1 2">
    <name type="scientific">Flavobacterium akiainvivens</name>
    <dbReference type="NCBI Taxonomy" id="1202724"/>
    <lineage>
        <taxon>Bacteria</taxon>
        <taxon>Pseudomonadati</taxon>
        <taxon>Bacteroidota</taxon>
        <taxon>Flavobacteriia</taxon>
        <taxon>Flavobacteriales</taxon>
        <taxon>Flavobacteriaceae</taxon>
        <taxon>Flavobacterium</taxon>
    </lineage>
</organism>